<protein>
    <submittedName>
        <fullName evidence="1">Uncharacterized protein</fullName>
    </submittedName>
</protein>
<evidence type="ECO:0000313" key="1">
    <source>
        <dbReference type="EMBL" id="MBW85743.1"/>
    </source>
</evidence>
<dbReference type="EMBL" id="GGEC01005260">
    <property type="protein sequence ID" value="MBW85743.1"/>
    <property type="molecule type" value="Transcribed_RNA"/>
</dbReference>
<accession>A0A2P2IWY8</accession>
<sequence>MNPSQVNKLYFSIMNNRYSNFKTHKIPEAMFYTLNLTLAITL</sequence>
<reference evidence="1" key="1">
    <citation type="submission" date="2018-02" db="EMBL/GenBank/DDBJ databases">
        <title>Rhizophora mucronata_Transcriptome.</title>
        <authorList>
            <person name="Meera S.P."/>
            <person name="Sreeshan A."/>
            <person name="Augustine A."/>
        </authorList>
    </citation>
    <scope>NUCLEOTIDE SEQUENCE</scope>
    <source>
        <tissue evidence="1">Leaf</tissue>
    </source>
</reference>
<proteinExistence type="predicted"/>
<name>A0A2P2IWY8_RHIMU</name>
<organism evidence="1">
    <name type="scientific">Rhizophora mucronata</name>
    <name type="common">Asiatic mangrove</name>
    <dbReference type="NCBI Taxonomy" id="61149"/>
    <lineage>
        <taxon>Eukaryota</taxon>
        <taxon>Viridiplantae</taxon>
        <taxon>Streptophyta</taxon>
        <taxon>Embryophyta</taxon>
        <taxon>Tracheophyta</taxon>
        <taxon>Spermatophyta</taxon>
        <taxon>Magnoliopsida</taxon>
        <taxon>eudicotyledons</taxon>
        <taxon>Gunneridae</taxon>
        <taxon>Pentapetalae</taxon>
        <taxon>rosids</taxon>
        <taxon>fabids</taxon>
        <taxon>Malpighiales</taxon>
        <taxon>Rhizophoraceae</taxon>
        <taxon>Rhizophora</taxon>
    </lineage>
</organism>
<dbReference type="AlphaFoldDB" id="A0A2P2IWY8"/>